<dbReference type="SUPFAM" id="SSF46955">
    <property type="entry name" value="Putative DNA-binding domain"/>
    <property type="match status" value="1"/>
</dbReference>
<dbReference type="EMBL" id="DAATUR010000002">
    <property type="protein sequence ID" value="HAF0185104.1"/>
    <property type="molecule type" value="Genomic_DNA"/>
</dbReference>
<dbReference type="InterPro" id="IPR009061">
    <property type="entry name" value="DNA-bd_dom_put_sf"/>
</dbReference>
<comment type="caution">
    <text evidence="2">The sequence shown here is derived from an EMBL/GenBank/DDBJ whole genome shotgun (WGS) entry which is preliminary data.</text>
</comment>
<protein>
    <submittedName>
        <fullName evidence="2">Helix-turn-helix domain-containing protein</fullName>
    </submittedName>
</protein>
<reference evidence="2" key="2">
    <citation type="submission" date="2019-10" db="EMBL/GenBank/DDBJ databases">
        <authorList>
            <consortium name="NCBI Pathogen Detection Project"/>
        </authorList>
    </citation>
    <scope>NUCLEOTIDE SEQUENCE</scope>
    <source>
        <strain evidence="2">Salmonella enterica</strain>
    </source>
</reference>
<proteinExistence type="predicted"/>
<organism evidence="2">
    <name type="scientific">Salmonella derby</name>
    <dbReference type="NCBI Taxonomy" id="28144"/>
    <lineage>
        <taxon>Bacteria</taxon>
        <taxon>Pseudomonadati</taxon>
        <taxon>Pseudomonadota</taxon>
        <taxon>Gammaproteobacteria</taxon>
        <taxon>Enterobacterales</taxon>
        <taxon>Enterobacteriaceae</taxon>
        <taxon>Salmonella</taxon>
    </lineage>
</organism>
<evidence type="ECO:0000313" key="2">
    <source>
        <dbReference type="EMBL" id="HAF0185104.1"/>
    </source>
</evidence>
<reference evidence="2" key="1">
    <citation type="journal article" date="2018" name="Genome Biol.">
        <title>SKESA: strategic k-mer extension for scrupulous assemblies.</title>
        <authorList>
            <person name="Souvorov A."/>
            <person name="Agarwala R."/>
            <person name="Lipman D.J."/>
        </authorList>
    </citation>
    <scope>NUCLEOTIDE SEQUENCE</scope>
    <source>
        <strain evidence="2">Salmonella enterica</strain>
    </source>
</reference>
<dbReference type="Pfam" id="PF12728">
    <property type="entry name" value="HTH_17"/>
    <property type="match status" value="1"/>
</dbReference>
<accession>A0A740LWE6</accession>
<name>A0A740LWE6_SALDE</name>
<dbReference type="AlphaFoldDB" id="A0A740LWE6"/>
<evidence type="ECO:0000259" key="1">
    <source>
        <dbReference type="Pfam" id="PF12728"/>
    </source>
</evidence>
<dbReference type="InterPro" id="IPR041657">
    <property type="entry name" value="HTH_17"/>
</dbReference>
<feature type="domain" description="Helix-turn-helix" evidence="1">
    <location>
        <begin position="69"/>
        <end position="115"/>
    </location>
</feature>
<gene>
    <name evidence="2" type="ORF">GB249_03585</name>
</gene>
<sequence length="122" mass="13648">MDDSFENQRDAWLVVIEAAKTALSQVESSNYRTVKQMALGSIIYAFEMLDFDFEATSLPSEQHEKMNREAAAAYIGVEAQTLANWASTGKVRIPFLKIGRKVTYLKSDLDVYLASSKASTTR</sequence>